<evidence type="ECO:0000256" key="1">
    <source>
        <dbReference type="SAM" id="Phobius"/>
    </source>
</evidence>
<comment type="caution">
    <text evidence="2">The sequence shown here is derived from an EMBL/GenBank/DDBJ whole genome shotgun (WGS) entry which is preliminary data.</text>
</comment>
<keyword evidence="1" id="KW-1133">Transmembrane helix</keyword>
<dbReference type="EMBL" id="JAULSN010000007">
    <property type="protein sequence ID" value="KAK3367287.1"/>
    <property type="molecule type" value="Genomic_DNA"/>
</dbReference>
<gene>
    <name evidence="2" type="ORF">B0T24DRAFT_533967</name>
</gene>
<feature type="transmembrane region" description="Helical" evidence="1">
    <location>
        <begin position="285"/>
        <end position="307"/>
    </location>
</feature>
<dbReference type="Proteomes" id="UP001287356">
    <property type="component" value="Unassembled WGS sequence"/>
</dbReference>
<accession>A0AAE0N1I3</accession>
<keyword evidence="1" id="KW-0472">Membrane</keyword>
<dbReference type="AlphaFoldDB" id="A0AAE0N1I3"/>
<organism evidence="2 3">
    <name type="scientific">Lasiosphaeria ovina</name>
    <dbReference type="NCBI Taxonomy" id="92902"/>
    <lineage>
        <taxon>Eukaryota</taxon>
        <taxon>Fungi</taxon>
        <taxon>Dikarya</taxon>
        <taxon>Ascomycota</taxon>
        <taxon>Pezizomycotina</taxon>
        <taxon>Sordariomycetes</taxon>
        <taxon>Sordariomycetidae</taxon>
        <taxon>Sordariales</taxon>
        <taxon>Lasiosphaeriaceae</taxon>
        <taxon>Lasiosphaeria</taxon>
    </lineage>
</organism>
<proteinExistence type="predicted"/>
<keyword evidence="3" id="KW-1185">Reference proteome</keyword>
<sequence length="362" mass="41298">MVCIGRKPDLSLAISQQTFSQLFDDMKADPSVKYMVCENYDGFHEFHSGGFRLTRFIGTAFYALVWTFDPPSMSTAALFLDRRLQHESFTPFVAVLQEFGSYIHTPSLLCFVSCYFLLHTFDRQTNGFELQTLQRIEKSTGFAPHPSRWVGMDEPSFFAKLNIDDLTRSLQAVSEVSINITNRIRHQRNSSVLLATVREEYQTDKCHGISDHALGPYRHTLQSLQEAIPSVERHMSAYVEYLKYLKERSERLSSVLFALLTHEDADASIGLAAATKRDSSSMKTVAIMTMAFLPATFFAALFAVPSLHWDQSVVVQDTFWVYWAFTLPTTLAVFVIWLLITGRKQIQKQTLHLYTSAKRVLI</sequence>
<name>A0AAE0N1I3_9PEZI</name>
<evidence type="ECO:0000313" key="2">
    <source>
        <dbReference type="EMBL" id="KAK3367287.1"/>
    </source>
</evidence>
<feature type="transmembrane region" description="Helical" evidence="1">
    <location>
        <begin position="319"/>
        <end position="340"/>
    </location>
</feature>
<dbReference type="Gene3D" id="1.20.58.340">
    <property type="entry name" value="Magnesium transport protein CorA, transmembrane region"/>
    <property type="match status" value="1"/>
</dbReference>
<reference evidence="2" key="1">
    <citation type="journal article" date="2023" name="Mol. Phylogenet. Evol.">
        <title>Genome-scale phylogeny and comparative genomics of the fungal order Sordariales.</title>
        <authorList>
            <person name="Hensen N."/>
            <person name="Bonometti L."/>
            <person name="Westerberg I."/>
            <person name="Brannstrom I.O."/>
            <person name="Guillou S."/>
            <person name="Cros-Aarteil S."/>
            <person name="Calhoun S."/>
            <person name="Haridas S."/>
            <person name="Kuo A."/>
            <person name="Mondo S."/>
            <person name="Pangilinan J."/>
            <person name="Riley R."/>
            <person name="LaButti K."/>
            <person name="Andreopoulos B."/>
            <person name="Lipzen A."/>
            <person name="Chen C."/>
            <person name="Yan M."/>
            <person name="Daum C."/>
            <person name="Ng V."/>
            <person name="Clum A."/>
            <person name="Steindorff A."/>
            <person name="Ohm R.A."/>
            <person name="Martin F."/>
            <person name="Silar P."/>
            <person name="Natvig D.O."/>
            <person name="Lalanne C."/>
            <person name="Gautier V."/>
            <person name="Ament-Velasquez S.L."/>
            <person name="Kruys A."/>
            <person name="Hutchinson M.I."/>
            <person name="Powell A.J."/>
            <person name="Barry K."/>
            <person name="Miller A.N."/>
            <person name="Grigoriev I.V."/>
            <person name="Debuchy R."/>
            <person name="Gladieux P."/>
            <person name="Hiltunen Thoren M."/>
            <person name="Johannesson H."/>
        </authorList>
    </citation>
    <scope>NUCLEOTIDE SEQUENCE</scope>
    <source>
        <strain evidence="2">CBS 958.72</strain>
    </source>
</reference>
<reference evidence="2" key="2">
    <citation type="submission" date="2023-06" db="EMBL/GenBank/DDBJ databases">
        <authorList>
            <consortium name="Lawrence Berkeley National Laboratory"/>
            <person name="Haridas S."/>
            <person name="Hensen N."/>
            <person name="Bonometti L."/>
            <person name="Westerberg I."/>
            <person name="Brannstrom I.O."/>
            <person name="Guillou S."/>
            <person name="Cros-Aarteil S."/>
            <person name="Calhoun S."/>
            <person name="Kuo A."/>
            <person name="Mondo S."/>
            <person name="Pangilinan J."/>
            <person name="Riley R."/>
            <person name="Labutti K."/>
            <person name="Andreopoulos B."/>
            <person name="Lipzen A."/>
            <person name="Chen C."/>
            <person name="Yanf M."/>
            <person name="Daum C."/>
            <person name="Ng V."/>
            <person name="Clum A."/>
            <person name="Steindorff A."/>
            <person name="Ohm R."/>
            <person name="Martin F."/>
            <person name="Silar P."/>
            <person name="Natvig D."/>
            <person name="Lalanne C."/>
            <person name="Gautier V."/>
            <person name="Ament-Velasquez S.L."/>
            <person name="Kruys A."/>
            <person name="Hutchinson M.I."/>
            <person name="Powell A.J."/>
            <person name="Barry K."/>
            <person name="Miller A.N."/>
            <person name="Grigoriev I.V."/>
            <person name="Debuchy R."/>
            <person name="Gladieux P."/>
            <person name="Thoren M.H."/>
            <person name="Johannesson H."/>
        </authorList>
    </citation>
    <scope>NUCLEOTIDE SEQUENCE</scope>
    <source>
        <strain evidence="2">CBS 958.72</strain>
    </source>
</reference>
<protein>
    <submittedName>
        <fullName evidence="2">Uncharacterized protein</fullName>
    </submittedName>
</protein>
<evidence type="ECO:0000313" key="3">
    <source>
        <dbReference type="Proteomes" id="UP001287356"/>
    </source>
</evidence>
<keyword evidence="1" id="KW-0812">Transmembrane</keyword>